<comment type="caution">
    <text evidence="4">The sequence shown here is derived from an EMBL/GenBank/DDBJ whole genome shotgun (WGS) entry which is preliminary data.</text>
</comment>
<dbReference type="InterPro" id="IPR016047">
    <property type="entry name" value="M23ase_b-sheet_dom"/>
</dbReference>
<dbReference type="GO" id="GO:0004222">
    <property type="term" value="F:metalloendopeptidase activity"/>
    <property type="evidence" value="ECO:0007669"/>
    <property type="project" value="TreeGrafter"/>
</dbReference>
<dbReference type="AlphaFoldDB" id="A0A2G9XBV4"/>
<evidence type="ECO:0000256" key="2">
    <source>
        <dbReference type="SAM" id="Phobius"/>
    </source>
</evidence>
<name>A0A2G9XBV4_UNCKA</name>
<dbReference type="InterPro" id="IPR050570">
    <property type="entry name" value="Cell_wall_metabolism_enzyme"/>
</dbReference>
<feature type="compositionally biased region" description="Low complexity" evidence="1">
    <location>
        <begin position="320"/>
        <end position="330"/>
    </location>
</feature>
<dbReference type="InterPro" id="IPR011055">
    <property type="entry name" value="Dup_hybrid_motif"/>
</dbReference>
<feature type="compositionally biased region" description="Low complexity" evidence="1">
    <location>
        <begin position="363"/>
        <end position="386"/>
    </location>
</feature>
<evidence type="ECO:0000256" key="1">
    <source>
        <dbReference type="SAM" id="MobiDB-lite"/>
    </source>
</evidence>
<feature type="domain" description="M23ase beta-sheet core" evidence="3">
    <location>
        <begin position="142"/>
        <end position="231"/>
    </location>
</feature>
<sequence length="386" mass="41334">MRKWLSSPRGFVIALTVLFVFILSLFLCGLPVWRYVRDYGKPVSWTPLVTPLSSAEFATLTPTLEMGVTQVFPTPAPSAVFYPTYTPVVYVPLSPVPATAIAPTDTIPKPVWRLPIKQENIYKLCKIGIDHRRENPNSDLAWDFCAAVGVSVYPIADGMVIYASEINSFGLGGVVQIYHPCGWISTYGNLGRVFVRAGDFVSTETVLGTIGFVGENHPLKYGPVLHLAVETLGGYKIPQDIGKPKTGQQDMLNADVELALLASGLVYCAYPPCFVPGYEPTIVPPTVVLPTETLPPPSATTVVPLATAAPTQIPSPAPSPTSTEEPSATPFLTDTVVPEPTWTAIPSPTDVPELTATVEMESSPTAVEVPTVEETATPEPSPTSVA</sequence>
<feature type="transmembrane region" description="Helical" evidence="2">
    <location>
        <begin position="12"/>
        <end position="33"/>
    </location>
</feature>
<reference evidence="4 5" key="1">
    <citation type="submission" date="2017-09" db="EMBL/GenBank/DDBJ databases">
        <title>Depth-based differentiation of microbial function through sediment-hosted aquifers and enrichment of novel symbionts in the deep terrestrial subsurface.</title>
        <authorList>
            <person name="Probst A.J."/>
            <person name="Ladd B."/>
            <person name="Jarett J.K."/>
            <person name="Geller-Mcgrath D.E."/>
            <person name="Sieber C.M."/>
            <person name="Emerson J.B."/>
            <person name="Anantharaman K."/>
            <person name="Thomas B.C."/>
            <person name="Malmstrom R."/>
            <person name="Stieglmeier M."/>
            <person name="Klingl A."/>
            <person name="Woyke T."/>
            <person name="Ryan C.M."/>
            <person name="Banfield J.F."/>
        </authorList>
    </citation>
    <scope>NUCLEOTIDE SEQUENCE [LARGE SCALE GENOMIC DNA]</scope>
    <source>
        <strain evidence="4">CG23_combo_of_CG06-09_8_20_14_all_40_14</strain>
    </source>
</reference>
<dbReference type="Proteomes" id="UP000231388">
    <property type="component" value="Unassembled WGS sequence"/>
</dbReference>
<dbReference type="PANTHER" id="PTHR21666:SF270">
    <property type="entry name" value="MUREIN HYDROLASE ACTIVATOR ENVC"/>
    <property type="match status" value="1"/>
</dbReference>
<dbReference type="SUPFAM" id="SSF51261">
    <property type="entry name" value="Duplicated hybrid motif"/>
    <property type="match status" value="1"/>
</dbReference>
<gene>
    <name evidence="4" type="ORF">COX53_02355</name>
</gene>
<protein>
    <recommendedName>
        <fullName evidence="3">M23ase beta-sheet core domain-containing protein</fullName>
    </recommendedName>
</protein>
<dbReference type="Gene3D" id="2.70.70.10">
    <property type="entry name" value="Glucose Permease (Domain IIA)"/>
    <property type="match status" value="1"/>
</dbReference>
<keyword evidence="2" id="KW-0472">Membrane</keyword>
<evidence type="ECO:0000313" key="4">
    <source>
        <dbReference type="EMBL" id="PIP04468.1"/>
    </source>
</evidence>
<evidence type="ECO:0000313" key="5">
    <source>
        <dbReference type="Proteomes" id="UP000231388"/>
    </source>
</evidence>
<dbReference type="Pfam" id="PF01551">
    <property type="entry name" value="Peptidase_M23"/>
    <property type="match status" value="1"/>
</dbReference>
<keyword evidence="2" id="KW-1133">Transmembrane helix</keyword>
<accession>A0A2G9XBV4</accession>
<proteinExistence type="predicted"/>
<organism evidence="4 5">
    <name type="scientific">candidate division WWE3 bacterium CG23_combo_of_CG06-09_8_20_14_all_40_14</name>
    <dbReference type="NCBI Taxonomy" id="1975095"/>
    <lineage>
        <taxon>Bacteria</taxon>
        <taxon>Katanobacteria</taxon>
    </lineage>
</organism>
<keyword evidence="2" id="KW-0812">Transmembrane</keyword>
<dbReference type="CDD" id="cd12797">
    <property type="entry name" value="M23_peptidase"/>
    <property type="match status" value="1"/>
</dbReference>
<evidence type="ECO:0000259" key="3">
    <source>
        <dbReference type="Pfam" id="PF01551"/>
    </source>
</evidence>
<dbReference type="PANTHER" id="PTHR21666">
    <property type="entry name" value="PEPTIDASE-RELATED"/>
    <property type="match status" value="1"/>
</dbReference>
<feature type="region of interest" description="Disordered" evidence="1">
    <location>
        <begin position="310"/>
        <end position="386"/>
    </location>
</feature>
<dbReference type="EMBL" id="PCQY01000029">
    <property type="protein sequence ID" value="PIP04468.1"/>
    <property type="molecule type" value="Genomic_DNA"/>
</dbReference>